<sequence length="153" mass="16410">MPVATGILTLVSHWMTLVLKQHDIAAANALATQAKILVTLDEHAAARGEMKGEIANLKRWMEESVRQRQGIDGLRENMKELLRESWDMAGTTMMGSTSLSRSPSDASSKSSASFAIPATLRGASPKQPSTSRIPVTSTPVSPLSPSKPSLARN</sequence>
<evidence type="ECO:0000313" key="4">
    <source>
        <dbReference type="Proteomes" id="UP000053611"/>
    </source>
</evidence>
<organism evidence="3 4">
    <name type="scientific">Cutaneotrichosporon oleaginosum</name>
    <dbReference type="NCBI Taxonomy" id="879819"/>
    <lineage>
        <taxon>Eukaryota</taxon>
        <taxon>Fungi</taxon>
        <taxon>Dikarya</taxon>
        <taxon>Basidiomycota</taxon>
        <taxon>Agaricomycotina</taxon>
        <taxon>Tremellomycetes</taxon>
        <taxon>Trichosporonales</taxon>
        <taxon>Trichosporonaceae</taxon>
        <taxon>Cutaneotrichosporon</taxon>
    </lineage>
</organism>
<keyword evidence="2" id="KW-0732">Signal</keyword>
<dbReference type="GeneID" id="28982369"/>
<dbReference type="Proteomes" id="UP000053611">
    <property type="component" value="Unassembled WGS sequence"/>
</dbReference>
<proteinExistence type="predicted"/>
<reference evidence="3 4" key="1">
    <citation type="submission" date="2015-03" db="EMBL/GenBank/DDBJ databases">
        <title>Genomics and transcriptomics of the oil-accumulating basidiomycete yeast T. oleaginosus allow insights into substrate utilization and the diverse evolutionary trajectories of mating systems in fungi.</title>
        <authorList>
            <consortium name="DOE Joint Genome Institute"/>
            <person name="Kourist R."/>
            <person name="Kracht O."/>
            <person name="Bracharz F."/>
            <person name="Lipzen A."/>
            <person name="Nolan M."/>
            <person name="Ohm R."/>
            <person name="Grigoriev I."/>
            <person name="Sun S."/>
            <person name="Heitman J."/>
            <person name="Bruck T."/>
            <person name="Nowrousian M."/>
        </authorList>
    </citation>
    <scope>NUCLEOTIDE SEQUENCE [LARGE SCALE GENOMIC DNA]</scope>
    <source>
        <strain evidence="3 4">IBC0246</strain>
    </source>
</reference>
<feature type="region of interest" description="Disordered" evidence="1">
    <location>
        <begin position="92"/>
        <end position="153"/>
    </location>
</feature>
<keyword evidence="4" id="KW-1185">Reference proteome</keyword>
<feature type="chain" id="PRO_5005245650" evidence="2">
    <location>
        <begin position="21"/>
        <end position="153"/>
    </location>
</feature>
<feature type="signal peptide" evidence="2">
    <location>
        <begin position="1"/>
        <end position="20"/>
    </location>
</feature>
<evidence type="ECO:0000313" key="3">
    <source>
        <dbReference type="EMBL" id="KLT46225.1"/>
    </source>
</evidence>
<protein>
    <submittedName>
        <fullName evidence="3">Uncharacterized protein</fullName>
    </submittedName>
</protein>
<evidence type="ECO:0000256" key="1">
    <source>
        <dbReference type="SAM" id="MobiDB-lite"/>
    </source>
</evidence>
<evidence type="ECO:0000256" key="2">
    <source>
        <dbReference type="SAM" id="SignalP"/>
    </source>
</evidence>
<dbReference type="EMBL" id="KQ087178">
    <property type="protein sequence ID" value="KLT46225.1"/>
    <property type="molecule type" value="Genomic_DNA"/>
</dbReference>
<accession>A0A0J0XYU3</accession>
<feature type="compositionally biased region" description="Low complexity" evidence="1">
    <location>
        <begin position="96"/>
        <end position="115"/>
    </location>
</feature>
<dbReference type="RefSeq" id="XP_018282716.1">
    <property type="nucleotide sequence ID" value="XM_018421766.1"/>
</dbReference>
<name>A0A0J0XYU3_9TREE</name>
<feature type="compositionally biased region" description="Low complexity" evidence="1">
    <location>
        <begin position="134"/>
        <end position="153"/>
    </location>
</feature>
<dbReference type="AlphaFoldDB" id="A0A0J0XYU3"/>
<gene>
    <name evidence="3" type="ORF">CC85DRAFT_281877</name>
</gene>